<accession>A0ABU8N4A6</accession>
<dbReference type="PANTHER" id="PTHR38436:SF1">
    <property type="entry name" value="ESTER CYCLASE"/>
    <property type="match status" value="1"/>
</dbReference>
<dbReference type="Pfam" id="PF12680">
    <property type="entry name" value="SnoaL_2"/>
    <property type="match status" value="1"/>
</dbReference>
<dbReference type="Gene3D" id="3.10.450.50">
    <property type="match status" value="1"/>
</dbReference>
<evidence type="ECO:0000313" key="3">
    <source>
        <dbReference type="Proteomes" id="UP001370100"/>
    </source>
</evidence>
<organism evidence="2 3">
    <name type="scientific">Actinomycetospora aeridis</name>
    <dbReference type="NCBI Taxonomy" id="3129231"/>
    <lineage>
        <taxon>Bacteria</taxon>
        <taxon>Bacillati</taxon>
        <taxon>Actinomycetota</taxon>
        <taxon>Actinomycetes</taxon>
        <taxon>Pseudonocardiales</taxon>
        <taxon>Pseudonocardiaceae</taxon>
        <taxon>Actinomycetospora</taxon>
    </lineage>
</organism>
<dbReference type="Proteomes" id="UP001370100">
    <property type="component" value="Unassembled WGS sequence"/>
</dbReference>
<dbReference type="CDD" id="cd00531">
    <property type="entry name" value="NTF2_like"/>
    <property type="match status" value="1"/>
</dbReference>
<evidence type="ECO:0000259" key="1">
    <source>
        <dbReference type="Pfam" id="PF12680"/>
    </source>
</evidence>
<gene>
    <name evidence="2" type="ORF">WCD41_12160</name>
</gene>
<comment type="caution">
    <text evidence="2">The sequence shown here is derived from an EMBL/GenBank/DDBJ whole genome shotgun (WGS) entry which is preliminary data.</text>
</comment>
<dbReference type="EMBL" id="JBBEGL010000003">
    <property type="protein sequence ID" value="MEJ2887202.1"/>
    <property type="molecule type" value="Genomic_DNA"/>
</dbReference>
<dbReference type="RefSeq" id="WP_337713688.1">
    <property type="nucleotide sequence ID" value="NZ_JBBEGL010000003.1"/>
</dbReference>
<keyword evidence="3" id="KW-1185">Reference proteome</keyword>
<feature type="domain" description="SnoaL-like" evidence="1">
    <location>
        <begin position="5"/>
        <end position="117"/>
    </location>
</feature>
<name>A0ABU8N4A6_9PSEU</name>
<evidence type="ECO:0000313" key="2">
    <source>
        <dbReference type="EMBL" id="MEJ2887202.1"/>
    </source>
</evidence>
<dbReference type="PANTHER" id="PTHR38436">
    <property type="entry name" value="POLYKETIDE CYCLASE SNOAL-LIKE DOMAIN"/>
    <property type="match status" value="1"/>
</dbReference>
<reference evidence="2 3" key="1">
    <citation type="submission" date="2024-03" db="EMBL/GenBank/DDBJ databases">
        <title>Actinomycetospora sp. OC33-EN06, a novel actinomycete isolated from wild orchid (Aerides multiflora).</title>
        <authorList>
            <person name="Suriyachadkun C."/>
        </authorList>
    </citation>
    <scope>NUCLEOTIDE SEQUENCE [LARGE SCALE GENOMIC DNA]</scope>
    <source>
        <strain evidence="2 3">OC33-EN06</strain>
    </source>
</reference>
<dbReference type="InterPro" id="IPR032710">
    <property type="entry name" value="NTF2-like_dom_sf"/>
</dbReference>
<sequence>MTDLVEATTRAWNDRDRAAYRDCYSPDAEVVAPGAIGTGHEALLALYDEIMASYPDNRITVERVVAQGDLLVEESRVVGTNTGPLAGPDGAPIPATGRRVSMPLVGVHVVDGDRITSTHFYWDTYDMLGQLGLLDH</sequence>
<dbReference type="InterPro" id="IPR009959">
    <property type="entry name" value="Cyclase_SnoaL-like"/>
</dbReference>
<protein>
    <submittedName>
        <fullName evidence="2">Nuclear transport factor 2 family protein</fullName>
    </submittedName>
</protein>
<dbReference type="SUPFAM" id="SSF54427">
    <property type="entry name" value="NTF2-like"/>
    <property type="match status" value="1"/>
</dbReference>
<proteinExistence type="predicted"/>
<dbReference type="InterPro" id="IPR037401">
    <property type="entry name" value="SnoaL-like"/>
</dbReference>